<name>A0A803QQ90_CANSA</name>
<dbReference type="Proteomes" id="UP000596661">
    <property type="component" value="Unassembled WGS sequence"/>
</dbReference>
<evidence type="ECO:0000313" key="1">
    <source>
        <dbReference type="EnsemblPlants" id="cds.evm.model.10.76"/>
    </source>
</evidence>
<dbReference type="AlphaFoldDB" id="A0A803QQ90"/>
<sequence length="151" mass="17954">MSFVGYTTRPYKGISEYADFMIQVQHDLATAFLDASKEEDFLWRKQLFDVENEINYHDALLFIYKMNKGLAVEFIQSLNKEIKSWMDEKERVKEMDENIRYGLQGFHKKEVMQILRGLRDAENQKMIQNGEYDIHLFNLCDAYLAYGTKKN</sequence>
<evidence type="ECO:0000313" key="2">
    <source>
        <dbReference type="Proteomes" id="UP000596661"/>
    </source>
</evidence>
<dbReference type="EnsemblPlants" id="evm.model.10.76">
    <property type="protein sequence ID" value="cds.evm.model.10.76"/>
    <property type="gene ID" value="evm.TU.10.76"/>
</dbReference>
<keyword evidence="2" id="KW-1185">Reference proteome</keyword>
<reference evidence="1" key="1">
    <citation type="submission" date="2021-03" db="UniProtKB">
        <authorList>
            <consortium name="EnsemblPlants"/>
        </authorList>
    </citation>
    <scope>IDENTIFICATION</scope>
</reference>
<dbReference type="Gramene" id="evm.model.10.76">
    <property type="protein sequence ID" value="cds.evm.model.10.76"/>
    <property type="gene ID" value="evm.TU.10.76"/>
</dbReference>
<dbReference type="EMBL" id="UZAU01000785">
    <property type="status" value="NOT_ANNOTATED_CDS"/>
    <property type="molecule type" value="Genomic_DNA"/>
</dbReference>
<protein>
    <submittedName>
        <fullName evidence="1">Uncharacterized protein</fullName>
    </submittedName>
</protein>
<organism evidence="1 2">
    <name type="scientific">Cannabis sativa</name>
    <name type="common">Hemp</name>
    <name type="synonym">Marijuana</name>
    <dbReference type="NCBI Taxonomy" id="3483"/>
    <lineage>
        <taxon>Eukaryota</taxon>
        <taxon>Viridiplantae</taxon>
        <taxon>Streptophyta</taxon>
        <taxon>Embryophyta</taxon>
        <taxon>Tracheophyta</taxon>
        <taxon>Spermatophyta</taxon>
        <taxon>Magnoliopsida</taxon>
        <taxon>eudicotyledons</taxon>
        <taxon>Gunneridae</taxon>
        <taxon>Pentapetalae</taxon>
        <taxon>rosids</taxon>
        <taxon>fabids</taxon>
        <taxon>Rosales</taxon>
        <taxon>Cannabaceae</taxon>
        <taxon>Cannabis</taxon>
    </lineage>
</organism>
<accession>A0A803QQ90</accession>
<proteinExistence type="predicted"/>